<evidence type="ECO:0000313" key="2">
    <source>
        <dbReference type="EMBL" id="SUJ30980.1"/>
    </source>
</evidence>
<evidence type="ECO:0000313" key="3">
    <source>
        <dbReference type="Proteomes" id="UP000254893"/>
    </source>
</evidence>
<dbReference type="PANTHER" id="PTHR31157">
    <property type="entry name" value="SCP DOMAIN-CONTAINING PROTEIN"/>
    <property type="match status" value="1"/>
</dbReference>
<dbReference type="AlphaFoldDB" id="A0A380CYB1"/>
<dbReference type="PANTHER" id="PTHR31157:SF1">
    <property type="entry name" value="SCP DOMAIN-CONTAINING PROTEIN"/>
    <property type="match status" value="1"/>
</dbReference>
<dbReference type="RefSeq" id="WP_115171974.1">
    <property type="nucleotide sequence ID" value="NZ_UGYW01000002.1"/>
</dbReference>
<gene>
    <name evidence="2" type="ORF">NCTC11388_04915</name>
</gene>
<dbReference type="SUPFAM" id="SSF55797">
    <property type="entry name" value="PR-1-like"/>
    <property type="match status" value="1"/>
</dbReference>
<dbReference type="InterPro" id="IPR035940">
    <property type="entry name" value="CAP_sf"/>
</dbReference>
<dbReference type="Gene3D" id="3.40.33.10">
    <property type="entry name" value="CAP"/>
    <property type="match status" value="1"/>
</dbReference>
<name>A0A380CYB1_SPHSI</name>
<accession>A0A380CYB1</accession>
<sequence>MNKRGLFILLGIVYLGLCAISCEKSADIKETETTVDQNGTDKNQSKIQTNLDNTLILQLVNKVRVAGCECKDKDTKQVDKMPAVPALIWNEKLAGTAVKHAQDMETRNYFSHNSPEGETFGQRLKNNGYSYRLAAENIARGQRTEAEVVEAWINSYGHCKNIMLADVKEMGAARSPGSGFYWVQLFGSQLQ</sequence>
<protein>
    <submittedName>
        <fullName evidence="2">Uncharacterized protein, YkwD family</fullName>
    </submittedName>
</protein>
<dbReference type="InterPro" id="IPR014044">
    <property type="entry name" value="CAP_dom"/>
</dbReference>
<dbReference type="Pfam" id="PF00188">
    <property type="entry name" value="CAP"/>
    <property type="match status" value="1"/>
</dbReference>
<dbReference type="EMBL" id="UGYW01000002">
    <property type="protein sequence ID" value="SUJ30980.1"/>
    <property type="molecule type" value="Genomic_DNA"/>
</dbReference>
<evidence type="ECO:0000259" key="1">
    <source>
        <dbReference type="Pfam" id="PF00188"/>
    </source>
</evidence>
<dbReference type="CDD" id="cd05379">
    <property type="entry name" value="CAP_bacterial"/>
    <property type="match status" value="1"/>
</dbReference>
<reference evidence="2 3" key="1">
    <citation type="submission" date="2018-06" db="EMBL/GenBank/DDBJ databases">
        <authorList>
            <consortium name="Pathogen Informatics"/>
            <person name="Doyle S."/>
        </authorList>
    </citation>
    <scope>NUCLEOTIDE SEQUENCE [LARGE SCALE GENOMIC DNA]</scope>
    <source>
        <strain evidence="2 3">NCTC11388</strain>
    </source>
</reference>
<proteinExistence type="predicted"/>
<feature type="domain" description="SCP" evidence="1">
    <location>
        <begin position="57"/>
        <end position="186"/>
    </location>
</feature>
<dbReference type="Proteomes" id="UP000254893">
    <property type="component" value="Unassembled WGS sequence"/>
</dbReference>
<organism evidence="2 3">
    <name type="scientific">Sphingobacterium spiritivorum</name>
    <name type="common">Flavobacterium spiritivorum</name>
    <dbReference type="NCBI Taxonomy" id="258"/>
    <lineage>
        <taxon>Bacteria</taxon>
        <taxon>Pseudomonadati</taxon>
        <taxon>Bacteroidota</taxon>
        <taxon>Sphingobacteriia</taxon>
        <taxon>Sphingobacteriales</taxon>
        <taxon>Sphingobacteriaceae</taxon>
        <taxon>Sphingobacterium</taxon>
    </lineage>
</organism>